<organism evidence="2 3">
    <name type="scientific">Metallosphaera yellowstonensis MK1</name>
    <dbReference type="NCBI Taxonomy" id="671065"/>
    <lineage>
        <taxon>Archaea</taxon>
        <taxon>Thermoproteota</taxon>
        <taxon>Thermoprotei</taxon>
        <taxon>Sulfolobales</taxon>
        <taxon>Sulfolobaceae</taxon>
        <taxon>Metallosphaera</taxon>
    </lineage>
</organism>
<keyword evidence="1" id="KW-1277">Toxin-antitoxin system</keyword>
<gene>
    <name evidence="2" type="ORF">MetMK1DRAFT_00017470</name>
</gene>
<sequence length="75" mass="9119">MDKKVTTISISEEVKEKLEREKGDLSWEEFLLLLVSEYRKRKAEENLTRLKDILNEDDIKRIEESHKKMHEEFKL</sequence>
<reference evidence="2 3" key="1">
    <citation type="submission" date="2012-01" db="EMBL/GenBank/DDBJ databases">
        <title>Improved High-Quality Draft sequence of Metallosphaera yellowstonensis MK1.</title>
        <authorList>
            <consortium name="US DOE Joint Genome Institute"/>
            <person name="Lucas S."/>
            <person name="Han J."/>
            <person name="Cheng J.-F."/>
            <person name="Goodwin L."/>
            <person name="Pitluck S."/>
            <person name="Peters L."/>
            <person name="Teshima H."/>
            <person name="Detter J.C."/>
            <person name="Han C."/>
            <person name="Tapia R."/>
            <person name="Land M."/>
            <person name="Hauser L."/>
            <person name="Kyrpides N."/>
            <person name="Kozubal M."/>
            <person name="Macur R.E."/>
            <person name="Jay Z."/>
            <person name="Inskeep W."/>
            <person name="Woyke T."/>
        </authorList>
    </citation>
    <scope>NUCLEOTIDE SEQUENCE [LARGE SCALE GENOMIC DNA]</scope>
    <source>
        <strain evidence="2 3">MK1</strain>
    </source>
</reference>
<dbReference type="AlphaFoldDB" id="H2C5C4"/>
<dbReference type="eggNOG" id="arCOG07247">
    <property type="taxonomic scope" value="Archaea"/>
</dbReference>
<accession>H2C5C4</accession>
<protein>
    <recommendedName>
        <fullName evidence="4">VapB-type antitoxin</fullName>
    </recommendedName>
</protein>
<evidence type="ECO:0008006" key="4">
    <source>
        <dbReference type="Google" id="ProtNLM"/>
    </source>
</evidence>
<evidence type="ECO:0000313" key="3">
    <source>
        <dbReference type="Proteomes" id="UP000003980"/>
    </source>
</evidence>
<dbReference type="InterPro" id="IPR003847">
    <property type="entry name" value="Put_antitoxin"/>
</dbReference>
<evidence type="ECO:0000313" key="2">
    <source>
        <dbReference type="EMBL" id="EHP69001.1"/>
    </source>
</evidence>
<proteinExistence type="predicted"/>
<dbReference type="Pfam" id="PF02697">
    <property type="entry name" value="VAPB_antitox"/>
    <property type="match status" value="1"/>
</dbReference>
<keyword evidence="3" id="KW-1185">Reference proteome</keyword>
<dbReference type="EMBL" id="JH597768">
    <property type="protein sequence ID" value="EHP69001.1"/>
    <property type="molecule type" value="Genomic_DNA"/>
</dbReference>
<dbReference type="RefSeq" id="WP_009072568.1">
    <property type="nucleotide sequence ID" value="NZ_JH597768.1"/>
</dbReference>
<dbReference type="OrthoDB" id="43756at2157"/>
<evidence type="ECO:0000256" key="1">
    <source>
        <dbReference type="ARBA" id="ARBA00022649"/>
    </source>
</evidence>
<dbReference type="HOGENOM" id="CLU_191937_0_0_2"/>
<dbReference type="Proteomes" id="UP000003980">
    <property type="component" value="Unassembled WGS sequence"/>
</dbReference>
<dbReference type="STRING" id="671065.MetMK1DRAFT_00017470"/>
<name>H2C5C4_9CREN</name>